<dbReference type="Proteomes" id="UP000029462">
    <property type="component" value="Unassembled WGS sequence"/>
</dbReference>
<reference evidence="1 2" key="1">
    <citation type="submission" date="2014-09" db="EMBL/GenBank/DDBJ databases">
        <title>Whole genome shotgun sequence of Escherichia vulneris NBRC 102420.</title>
        <authorList>
            <person name="Yoshida Y."/>
            <person name="Hosoyama A."/>
            <person name="Tsuchikane K."/>
            <person name="Ohji S."/>
            <person name="Ichikawa N."/>
            <person name="Kimura A."/>
            <person name="Yamazoe A."/>
            <person name="Ezaki T."/>
            <person name="Fujita N."/>
        </authorList>
    </citation>
    <scope>NUCLEOTIDE SEQUENCE [LARGE SCALE GENOMIC DNA]</scope>
    <source>
        <strain evidence="1 2">NBRC 102420</strain>
    </source>
</reference>
<sequence length="105" mass="11629">MCTGFMYNNKPAYITKAESRVDSYLSNSYGPGKCGISPAEQGHWDMECQRHSGKLVLKYAVYPADKAPYAVATDYYLVAVNDEAKKSATMGLMRYLKIDTGVQKG</sequence>
<dbReference type="eggNOG" id="ENOG5033NPK">
    <property type="taxonomic scope" value="Bacteria"/>
</dbReference>
<accession>A0A090V5D2</accession>
<keyword evidence="2" id="KW-1185">Reference proteome</keyword>
<dbReference type="AlphaFoldDB" id="A0A090V5D2"/>
<organism evidence="1 2">
    <name type="scientific">Pseudescherichia vulneris NBRC 102420</name>
    <dbReference type="NCBI Taxonomy" id="1115515"/>
    <lineage>
        <taxon>Bacteria</taxon>
        <taxon>Pseudomonadati</taxon>
        <taxon>Pseudomonadota</taxon>
        <taxon>Gammaproteobacteria</taxon>
        <taxon>Enterobacterales</taxon>
        <taxon>Enterobacteriaceae</taxon>
        <taxon>Pseudescherichia</taxon>
    </lineage>
</organism>
<protein>
    <submittedName>
        <fullName evidence="1">Uncharacterized protein</fullName>
    </submittedName>
</protein>
<comment type="caution">
    <text evidence="1">The sequence shown here is derived from an EMBL/GenBank/DDBJ whole genome shotgun (WGS) entry which is preliminary data.</text>
</comment>
<evidence type="ECO:0000313" key="1">
    <source>
        <dbReference type="EMBL" id="GAL60120.1"/>
    </source>
</evidence>
<name>A0A090V5D2_PSEVU</name>
<dbReference type="EMBL" id="BBMZ01000030">
    <property type="protein sequence ID" value="GAL60120.1"/>
    <property type="molecule type" value="Genomic_DNA"/>
</dbReference>
<evidence type="ECO:0000313" key="2">
    <source>
        <dbReference type="Proteomes" id="UP000029462"/>
    </source>
</evidence>
<proteinExistence type="predicted"/>
<gene>
    <name evidence="1" type="ORF">EV102420_30_00070</name>
</gene>